<dbReference type="GO" id="GO:0003700">
    <property type="term" value="F:DNA-binding transcription factor activity"/>
    <property type="evidence" value="ECO:0007669"/>
    <property type="project" value="InterPro"/>
</dbReference>
<evidence type="ECO:0000256" key="2">
    <source>
        <dbReference type="ARBA" id="ARBA00023163"/>
    </source>
</evidence>
<dbReference type="EMBL" id="JAUOPJ010000016">
    <property type="protein sequence ID" value="MDO6458667.1"/>
    <property type="molecule type" value="Genomic_DNA"/>
</dbReference>
<dbReference type="GO" id="GO:0043565">
    <property type="term" value="F:sequence-specific DNA binding"/>
    <property type="evidence" value="ECO:0007669"/>
    <property type="project" value="InterPro"/>
</dbReference>
<name>A0AAW7XX52_9RHOB</name>
<dbReference type="InterPro" id="IPR053142">
    <property type="entry name" value="PchR_regulatory_protein"/>
</dbReference>
<dbReference type="InterPro" id="IPR009057">
    <property type="entry name" value="Homeodomain-like_sf"/>
</dbReference>
<keyword evidence="2" id="KW-0804">Transcription</keyword>
<dbReference type="Proteomes" id="UP001169823">
    <property type="component" value="Unassembled WGS sequence"/>
</dbReference>
<organism evidence="4 5">
    <name type="scientific">Celeribacter halophilus</name>
    <dbReference type="NCBI Taxonomy" id="576117"/>
    <lineage>
        <taxon>Bacteria</taxon>
        <taxon>Pseudomonadati</taxon>
        <taxon>Pseudomonadota</taxon>
        <taxon>Alphaproteobacteria</taxon>
        <taxon>Rhodobacterales</taxon>
        <taxon>Roseobacteraceae</taxon>
        <taxon>Celeribacter</taxon>
    </lineage>
</organism>
<dbReference type="PANTHER" id="PTHR47893">
    <property type="entry name" value="REGULATORY PROTEIN PCHR"/>
    <property type="match status" value="1"/>
</dbReference>
<dbReference type="AlphaFoldDB" id="A0AAW7XX52"/>
<accession>A0AAW7XX52</accession>
<reference evidence="4" key="1">
    <citation type="submission" date="2023-07" db="EMBL/GenBank/DDBJ databases">
        <title>Genome content predicts the carbon catabolic preferences of heterotrophic bacteria.</title>
        <authorList>
            <person name="Gralka M."/>
        </authorList>
    </citation>
    <scope>NUCLEOTIDE SEQUENCE</scope>
    <source>
        <strain evidence="4">I2M02</strain>
    </source>
</reference>
<comment type="caution">
    <text evidence="4">The sequence shown here is derived from an EMBL/GenBank/DDBJ whole genome shotgun (WGS) entry which is preliminary data.</text>
</comment>
<dbReference type="PROSITE" id="PS01124">
    <property type="entry name" value="HTH_ARAC_FAMILY_2"/>
    <property type="match status" value="1"/>
</dbReference>
<protein>
    <submittedName>
        <fullName evidence="4">Helix-turn-helix domain-containing protein</fullName>
    </submittedName>
</protein>
<evidence type="ECO:0000313" key="5">
    <source>
        <dbReference type="Proteomes" id="UP001169823"/>
    </source>
</evidence>
<dbReference type="InterPro" id="IPR018060">
    <property type="entry name" value="HTH_AraC"/>
</dbReference>
<dbReference type="PANTHER" id="PTHR47893:SF1">
    <property type="entry name" value="REGULATORY PROTEIN PCHR"/>
    <property type="match status" value="1"/>
</dbReference>
<dbReference type="SMART" id="SM00342">
    <property type="entry name" value="HTH_ARAC"/>
    <property type="match status" value="1"/>
</dbReference>
<keyword evidence="1" id="KW-0805">Transcription regulation</keyword>
<evidence type="ECO:0000259" key="3">
    <source>
        <dbReference type="PROSITE" id="PS01124"/>
    </source>
</evidence>
<evidence type="ECO:0000256" key="1">
    <source>
        <dbReference type="ARBA" id="ARBA00023015"/>
    </source>
</evidence>
<sequence length="334" mass="37605">MKAPSFLDVTALKIRQAHEFKVQNWDEMSEWASGKITSVSMAPLDHTELPNGIFHSMRVGRIGISRSMYGKATLVSGEECFGAPVIVSTNIRGHSIPELQGKEDLVNGPDISFVSDLSQGSHSTQLSANNVQMQLAIDPKLLDEVGRNWFGNIHENKAWQIKTRFGGRGTSWHDCLTYIMRLIAGTSHPLSNRNIRHIEETLCSNLLENWAAQSGINLSEENNIIVPRVIRMAEEYIIEHAADAPTLAEIAQNVDISVRNLTMNFKKFRGCTPGQFLREQRLQAVRKELLVGDQRQTVSQIAASMGYIHMGEFAKAYRKRFCERPSETLKRSIW</sequence>
<feature type="domain" description="HTH araC/xylS-type" evidence="3">
    <location>
        <begin position="231"/>
        <end position="331"/>
    </location>
</feature>
<dbReference type="Gene3D" id="1.10.10.60">
    <property type="entry name" value="Homeodomain-like"/>
    <property type="match status" value="1"/>
</dbReference>
<dbReference type="RefSeq" id="WP_303495036.1">
    <property type="nucleotide sequence ID" value="NZ_JAUOPJ010000016.1"/>
</dbReference>
<proteinExistence type="predicted"/>
<dbReference type="Pfam" id="PF12833">
    <property type="entry name" value="HTH_18"/>
    <property type="match status" value="1"/>
</dbReference>
<evidence type="ECO:0000313" key="4">
    <source>
        <dbReference type="EMBL" id="MDO6458667.1"/>
    </source>
</evidence>
<dbReference type="SUPFAM" id="SSF46689">
    <property type="entry name" value="Homeodomain-like"/>
    <property type="match status" value="1"/>
</dbReference>
<gene>
    <name evidence="4" type="ORF">Q4494_16395</name>
</gene>